<organism evidence="2 3">
    <name type="scientific">Toxocara canis</name>
    <name type="common">Canine roundworm</name>
    <dbReference type="NCBI Taxonomy" id="6265"/>
    <lineage>
        <taxon>Eukaryota</taxon>
        <taxon>Metazoa</taxon>
        <taxon>Ecdysozoa</taxon>
        <taxon>Nematoda</taxon>
        <taxon>Chromadorea</taxon>
        <taxon>Rhabditida</taxon>
        <taxon>Spirurina</taxon>
        <taxon>Ascaridomorpha</taxon>
        <taxon>Ascaridoidea</taxon>
        <taxon>Toxocaridae</taxon>
        <taxon>Toxocara</taxon>
    </lineage>
</organism>
<evidence type="ECO:0000313" key="3">
    <source>
        <dbReference type="WBParaSite" id="TCNE_0001225701-mRNA-1"/>
    </source>
</evidence>
<reference evidence="3" key="1">
    <citation type="submission" date="2016-06" db="UniProtKB">
        <authorList>
            <consortium name="WormBaseParasite"/>
        </authorList>
    </citation>
    <scope>IDENTIFICATION</scope>
</reference>
<dbReference type="AlphaFoldDB" id="A0A183UUT7"/>
<dbReference type="Proteomes" id="UP000050794">
    <property type="component" value="Unassembled WGS sequence"/>
</dbReference>
<dbReference type="EMBL" id="UYWY01021183">
    <property type="protein sequence ID" value="VDM43581.1"/>
    <property type="molecule type" value="Genomic_DNA"/>
</dbReference>
<sequence length="69" mass="8204">MTPQEAKKNDSEHFYNTVRYLNRLMRMAWWPLAAEIGYQRPFRLPSGDGVILYSAQHRIPQQKITDRVL</sequence>
<keyword evidence="2" id="KW-1185">Reference proteome</keyword>
<evidence type="ECO:0000313" key="2">
    <source>
        <dbReference type="Proteomes" id="UP000050794"/>
    </source>
</evidence>
<dbReference type="WBParaSite" id="TCNE_0001225701-mRNA-1">
    <property type="protein sequence ID" value="TCNE_0001225701-mRNA-1"/>
    <property type="gene ID" value="TCNE_0001225701"/>
</dbReference>
<evidence type="ECO:0000313" key="1">
    <source>
        <dbReference type="EMBL" id="VDM43581.1"/>
    </source>
</evidence>
<accession>A0A183UUT7</accession>
<protein>
    <submittedName>
        <fullName evidence="3">SAM-dependent methyltransferase</fullName>
    </submittedName>
</protein>
<gene>
    <name evidence="1" type="ORF">TCNE_LOCUS12260</name>
</gene>
<reference evidence="1 2" key="2">
    <citation type="submission" date="2018-11" db="EMBL/GenBank/DDBJ databases">
        <authorList>
            <consortium name="Pathogen Informatics"/>
        </authorList>
    </citation>
    <scope>NUCLEOTIDE SEQUENCE [LARGE SCALE GENOMIC DNA]</scope>
</reference>
<proteinExistence type="predicted"/>
<name>A0A183UUT7_TOXCA</name>